<dbReference type="STRING" id="484498.SAMN05421686_10744"/>
<evidence type="ECO:0000256" key="1">
    <source>
        <dbReference type="ARBA" id="ARBA00022908"/>
    </source>
</evidence>
<keyword evidence="2 4" id="KW-0238">DNA-binding</keyword>
<feature type="domain" description="Tyr recombinase" evidence="5">
    <location>
        <begin position="157"/>
        <end position="323"/>
    </location>
</feature>
<dbReference type="CDD" id="cd00796">
    <property type="entry name" value="INT_Rci_Hp1_C"/>
    <property type="match status" value="1"/>
</dbReference>
<evidence type="ECO:0000256" key="2">
    <source>
        <dbReference type="ARBA" id="ARBA00023125"/>
    </source>
</evidence>
<accession>A0A1N7NIU4</accession>
<dbReference type="InterPro" id="IPR050090">
    <property type="entry name" value="Tyrosine_recombinase_XerCD"/>
</dbReference>
<dbReference type="EMBL" id="FTOH01000007">
    <property type="protein sequence ID" value="SIS98181.1"/>
    <property type="molecule type" value="Genomic_DNA"/>
</dbReference>
<keyword evidence="3" id="KW-0233">DNA recombination</keyword>
<keyword evidence="1" id="KW-0229">DNA integration</keyword>
<dbReference type="InterPro" id="IPR057084">
    <property type="entry name" value="Int_N"/>
</dbReference>
<proteinExistence type="predicted"/>
<dbReference type="AlphaFoldDB" id="A0A1N7NIU4"/>
<evidence type="ECO:0000259" key="5">
    <source>
        <dbReference type="PROSITE" id="PS51898"/>
    </source>
</evidence>
<organism evidence="7 8">
    <name type="scientific">Thalassolituus maritimus</name>
    <dbReference type="NCBI Taxonomy" id="484498"/>
    <lineage>
        <taxon>Bacteria</taxon>
        <taxon>Pseudomonadati</taxon>
        <taxon>Pseudomonadota</taxon>
        <taxon>Gammaproteobacteria</taxon>
        <taxon>Oceanospirillales</taxon>
        <taxon>Oceanospirillaceae</taxon>
        <taxon>Thalassolituus</taxon>
    </lineage>
</organism>
<dbReference type="PROSITE" id="PS51900">
    <property type="entry name" value="CB"/>
    <property type="match status" value="1"/>
</dbReference>
<reference evidence="8" key="1">
    <citation type="submission" date="2017-01" db="EMBL/GenBank/DDBJ databases">
        <authorList>
            <person name="Varghese N."/>
            <person name="Submissions S."/>
        </authorList>
    </citation>
    <scope>NUCLEOTIDE SEQUENCE [LARGE SCALE GENOMIC DNA]</scope>
    <source>
        <strain evidence="8">DSM 24913</strain>
    </source>
</reference>
<protein>
    <submittedName>
        <fullName evidence="7">Site-specific recombinase XerD</fullName>
    </submittedName>
</protein>
<dbReference type="InterPro" id="IPR044068">
    <property type="entry name" value="CB"/>
</dbReference>
<evidence type="ECO:0000256" key="3">
    <source>
        <dbReference type="ARBA" id="ARBA00023172"/>
    </source>
</evidence>
<dbReference type="InterPro" id="IPR011010">
    <property type="entry name" value="DNA_brk_join_enz"/>
</dbReference>
<dbReference type="GO" id="GO:0006310">
    <property type="term" value="P:DNA recombination"/>
    <property type="evidence" value="ECO:0007669"/>
    <property type="project" value="UniProtKB-KW"/>
</dbReference>
<dbReference type="Pfam" id="PF00589">
    <property type="entry name" value="Phage_integrase"/>
    <property type="match status" value="2"/>
</dbReference>
<dbReference type="GO" id="GO:0003677">
    <property type="term" value="F:DNA binding"/>
    <property type="evidence" value="ECO:0007669"/>
    <property type="project" value="UniProtKB-UniRule"/>
</dbReference>
<dbReference type="InterPro" id="IPR002104">
    <property type="entry name" value="Integrase_catalytic"/>
</dbReference>
<dbReference type="PROSITE" id="PS51898">
    <property type="entry name" value="TYR_RECOMBINASE"/>
    <property type="match status" value="1"/>
</dbReference>
<keyword evidence="8" id="KW-1185">Reference proteome</keyword>
<gene>
    <name evidence="7" type="ORF">SAMN05421686_10744</name>
</gene>
<dbReference type="Proteomes" id="UP000185639">
    <property type="component" value="Unassembled WGS sequence"/>
</dbReference>
<dbReference type="InterPro" id="IPR013762">
    <property type="entry name" value="Integrase-like_cat_sf"/>
</dbReference>
<dbReference type="GO" id="GO:0015074">
    <property type="term" value="P:DNA integration"/>
    <property type="evidence" value="ECO:0007669"/>
    <property type="project" value="UniProtKB-KW"/>
</dbReference>
<name>A0A1N7NIU4_9GAMM</name>
<dbReference type="PANTHER" id="PTHR30349">
    <property type="entry name" value="PHAGE INTEGRASE-RELATED"/>
    <property type="match status" value="1"/>
</dbReference>
<evidence type="ECO:0000313" key="8">
    <source>
        <dbReference type="Proteomes" id="UP000185639"/>
    </source>
</evidence>
<dbReference type="SUPFAM" id="SSF56349">
    <property type="entry name" value="DNA breaking-rejoining enzymes"/>
    <property type="match status" value="1"/>
</dbReference>
<dbReference type="PANTHER" id="PTHR30349:SF93">
    <property type="entry name" value="FELS-2 PROPHAGE PROTEIN"/>
    <property type="match status" value="1"/>
</dbReference>
<evidence type="ECO:0000313" key="7">
    <source>
        <dbReference type="EMBL" id="SIS98181.1"/>
    </source>
</evidence>
<dbReference type="OrthoDB" id="9057547at2"/>
<dbReference type="Pfam" id="PF24624">
    <property type="entry name" value="Int_N"/>
    <property type="match status" value="1"/>
</dbReference>
<evidence type="ECO:0000259" key="6">
    <source>
        <dbReference type="PROSITE" id="PS51900"/>
    </source>
</evidence>
<evidence type="ECO:0000256" key="4">
    <source>
        <dbReference type="PROSITE-ProRule" id="PRU01248"/>
    </source>
</evidence>
<dbReference type="Gene3D" id="1.10.443.10">
    <property type="entry name" value="Intergrase catalytic core"/>
    <property type="match status" value="1"/>
</dbReference>
<feature type="domain" description="Core-binding (CB)" evidence="6">
    <location>
        <begin position="56"/>
        <end position="135"/>
    </location>
</feature>
<dbReference type="RefSeq" id="WP_076516325.1">
    <property type="nucleotide sequence ID" value="NZ_FTOH01000007.1"/>
</dbReference>
<sequence>MTVSKLSNGSYQARFQWDGKRYKKNFPKAAQARAWEADTLRKLAAGETVIRTKDARQLSDLAQLWYDLHGHTLKDGARRLNRLNYCATEMGNPEAHKVTPSFYLTYRKARIDAGSTENNENRMLTYWKAVFNELRRLEHWQQENPLRNVKPLSFDETEMGFLTSDEIARLLHECENSKSTDLPHVVRLCLATGARWNEAAQLDRSHIQMMQGRARVIYQGTKSGKVRRIPIAVELAQELLGAGKPSGRLFGDCLSAFRRAVERAGIELPDGQLTHALRHTFASHFMMNGGDILQLKEILGHSTLTMTIRYAHLAPDALEQAIRFNPLATT</sequence>